<organism evidence="3">
    <name type="scientific">Schistosoma curassoni</name>
    <dbReference type="NCBI Taxonomy" id="6186"/>
    <lineage>
        <taxon>Eukaryota</taxon>
        <taxon>Metazoa</taxon>
        <taxon>Spiralia</taxon>
        <taxon>Lophotrochozoa</taxon>
        <taxon>Platyhelminthes</taxon>
        <taxon>Trematoda</taxon>
        <taxon>Digenea</taxon>
        <taxon>Strigeidida</taxon>
        <taxon>Schistosomatoidea</taxon>
        <taxon>Schistosomatidae</taxon>
        <taxon>Schistosoma</taxon>
    </lineage>
</organism>
<gene>
    <name evidence="1" type="ORF">SCUD_LOCUS1505</name>
</gene>
<evidence type="ECO:0000313" key="2">
    <source>
        <dbReference type="Proteomes" id="UP000279833"/>
    </source>
</evidence>
<accession>A0A183JFN7</accession>
<proteinExistence type="predicted"/>
<dbReference type="AlphaFoldDB" id="A0A183JFN7"/>
<keyword evidence="2" id="KW-1185">Reference proteome</keyword>
<protein>
    <submittedName>
        <fullName evidence="3">Transposase</fullName>
    </submittedName>
</protein>
<sequence>MRKQKYCREYICIDAHRFLHKYSNDKMELVF</sequence>
<name>A0A183JFN7_9TREM</name>
<reference evidence="3" key="1">
    <citation type="submission" date="2016-06" db="UniProtKB">
        <authorList>
            <consortium name="WormBaseParasite"/>
        </authorList>
    </citation>
    <scope>IDENTIFICATION</scope>
</reference>
<evidence type="ECO:0000313" key="1">
    <source>
        <dbReference type="EMBL" id="VDO68113.1"/>
    </source>
</evidence>
<dbReference type="WBParaSite" id="SCUD_0000150401-mRNA-1">
    <property type="protein sequence ID" value="SCUD_0000150401-mRNA-1"/>
    <property type="gene ID" value="SCUD_0000150401"/>
</dbReference>
<dbReference type="EMBL" id="UZAK01001230">
    <property type="protein sequence ID" value="VDO68113.1"/>
    <property type="molecule type" value="Genomic_DNA"/>
</dbReference>
<evidence type="ECO:0000313" key="3">
    <source>
        <dbReference type="WBParaSite" id="SCUD_0000150401-mRNA-1"/>
    </source>
</evidence>
<reference evidence="1 2" key="2">
    <citation type="submission" date="2018-11" db="EMBL/GenBank/DDBJ databases">
        <authorList>
            <consortium name="Pathogen Informatics"/>
        </authorList>
    </citation>
    <scope>NUCLEOTIDE SEQUENCE [LARGE SCALE GENOMIC DNA]</scope>
    <source>
        <strain evidence="1">Dakar</strain>
        <strain evidence="2">Dakar, Senegal</strain>
    </source>
</reference>
<dbReference type="Proteomes" id="UP000279833">
    <property type="component" value="Unassembled WGS sequence"/>
</dbReference>